<reference evidence="1" key="1">
    <citation type="journal article" date="2014" name="Front. Microbiol.">
        <title>High frequency of phylogenetically diverse reductive dehalogenase-homologous genes in deep subseafloor sedimentary metagenomes.</title>
        <authorList>
            <person name="Kawai M."/>
            <person name="Futagami T."/>
            <person name="Toyoda A."/>
            <person name="Takaki Y."/>
            <person name="Nishi S."/>
            <person name="Hori S."/>
            <person name="Arai W."/>
            <person name="Tsubouchi T."/>
            <person name="Morono Y."/>
            <person name="Uchiyama I."/>
            <person name="Ito T."/>
            <person name="Fujiyama A."/>
            <person name="Inagaki F."/>
            <person name="Takami H."/>
        </authorList>
    </citation>
    <scope>NUCLEOTIDE SEQUENCE</scope>
    <source>
        <strain evidence="1">Expedition CK06-06</strain>
    </source>
</reference>
<sequence>MKVEPFILSFLEHNMYSHLYLAKRKENLILNGLRGKKKLITHIEKIAIFDDGIKKATKELINDFQFSLSELEKN</sequence>
<comment type="caution">
    <text evidence="1">The sequence shown here is derived from an EMBL/GenBank/DDBJ whole genome shotgun (WGS) entry which is preliminary data.</text>
</comment>
<accession>X1V1A2</accession>
<protein>
    <submittedName>
        <fullName evidence="1">Uncharacterized protein</fullName>
    </submittedName>
</protein>
<organism evidence="1">
    <name type="scientific">marine sediment metagenome</name>
    <dbReference type="NCBI Taxonomy" id="412755"/>
    <lineage>
        <taxon>unclassified sequences</taxon>
        <taxon>metagenomes</taxon>
        <taxon>ecological metagenomes</taxon>
    </lineage>
</organism>
<gene>
    <name evidence="1" type="ORF">S12H4_41830</name>
</gene>
<name>X1V1A2_9ZZZZ</name>
<evidence type="ECO:0000313" key="1">
    <source>
        <dbReference type="EMBL" id="GAJ09607.1"/>
    </source>
</evidence>
<dbReference type="EMBL" id="BARW01025531">
    <property type="protein sequence ID" value="GAJ09607.1"/>
    <property type="molecule type" value="Genomic_DNA"/>
</dbReference>
<proteinExistence type="predicted"/>
<dbReference type="AlphaFoldDB" id="X1V1A2"/>